<dbReference type="PANTHER" id="PTHR43046:SF15">
    <property type="entry name" value="MUTT_NUDIX FAMILY PROTEIN"/>
    <property type="match status" value="1"/>
</dbReference>
<dbReference type="PANTHER" id="PTHR43046">
    <property type="entry name" value="GDP-MANNOSE MANNOSYL HYDROLASE"/>
    <property type="match status" value="1"/>
</dbReference>
<reference evidence="4 5" key="1">
    <citation type="submission" date="2014-06" db="EMBL/GenBank/DDBJ databases">
        <title>The draft genome sequence of Idiomarina salinarum ISL-52.</title>
        <authorList>
            <person name="Du J."/>
            <person name="Shao Z."/>
        </authorList>
    </citation>
    <scope>NUCLEOTIDE SEQUENCE [LARGE SCALE GENOMIC DNA]</scope>
    <source>
        <strain evidence="4 5">ISL-52</strain>
    </source>
</reference>
<name>A0A094ITI0_9GAMM</name>
<dbReference type="InterPro" id="IPR015797">
    <property type="entry name" value="NUDIX_hydrolase-like_dom_sf"/>
</dbReference>
<dbReference type="Gene3D" id="3.90.79.10">
    <property type="entry name" value="Nucleoside Triphosphate Pyrophosphohydrolase"/>
    <property type="match status" value="1"/>
</dbReference>
<keyword evidence="2" id="KW-0378">Hydrolase</keyword>
<comment type="caution">
    <text evidence="4">The sequence shown here is derived from an EMBL/GenBank/DDBJ whole genome shotgun (WGS) entry which is preliminary data.</text>
</comment>
<keyword evidence="5" id="KW-1185">Reference proteome</keyword>
<dbReference type="InterPro" id="IPR020084">
    <property type="entry name" value="NUDIX_hydrolase_CS"/>
</dbReference>
<dbReference type="OrthoDB" id="9804442at2"/>
<accession>A0A094ITI0</accession>
<gene>
    <name evidence="4" type="ORF">IDSA_07905</name>
</gene>
<dbReference type="PROSITE" id="PS51462">
    <property type="entry name" value="NUDIX"/>
    <property type="match status" value="1"/>
</dbReference>
<dbReference type="AlphaFoldDB" id="A0A094ITI0"/>
<dbReference type="InterPro" id="IPR000086">
    <property type="entry name" value="NUDIX_hydrolase_dom"/>
</dbReference>
<dbReference type="PROSITE" id="PS00893">
    <property type="entry name" value="NUDIX_BOX"/>
    <property type="match status" value="1"/>
</dbReference>
<dbReference type="RefSeq" id="WP_034775735.1">
    <property type="nucleotide sequence ID" value="NZ_JPER01000003.1"/>
</dbReference>
<dbReference type="SUPFAM" id="SSF55811">
    <property type="entry name" value="Nudix"/>
    <property type="match status" value="1"/>
</dbReference>
<organism evidence="4 5">
    <name type="scientific">Pseudidiomarina salinarum</name>
    <dbReference type="NCBI Taxonomy" id="435908"/>
    <lineage>
        <taxon>Bacteria</taxon>
        <taxon>Pseudomonadati</taxon>
        <taxon>Pseudomonadota</taxon>
        <taxon>Gammaproteobacteria</taxon>
        <taxon>Alteromonadales</taxon>
        <taxon>Idiomarinaceae</taxon>
        <taxon>Pseudidiomarina</taxon>
    </lineage>
</organism>
<dbReference type="EMBL" id="JPER01000003">
    <property type="protein sequence ID" value="KFZ30985.1"/>
    <property type="molecule type" value="Genomic_DNA"/>
</dbReference>
<evidence type="ECO:0000256" key="2">
    <source>
        <dbReference type="ARBA" id="ARBA00022801"/>
    </source>
</evidence>
<evidence type="ECO:0000259" key="3">
    <source>
        <dbReference type="PROSITE" id="PS51462"/>
    </source>
</evidence>
<evidence type="ECO:0000313" key="5">
    <source>
        <dbReference type="Proteomes" id="UP000054363"/>
    </source>
</evidence>
<evidence type="ECO:0000256" key="1">
    <source>
        <dbReference type="ARBA" id="ARBA00001946"/>
    </source>
</evidence>
<proteinExistence type="predicted"/>
<evidence type="ECO:0000313" key="4">
    <source>
        <dbReference type="EMBL" id="KFZ30985.1"/>
    </source>
</evidence>
<dbReference type="Pfam" id="PF00293">
    <property type="entry name" value="NUDIX"/>
    <property type="match status" value="1"/>
</dbReference>
<dbReference type="Proteomes" id="UP000054363">
    <property type="component" value="Unassembled WGS sequence"/>
</dbReference>
<dbReference type="STRING" id="435908.IDSA_07905"/>
<sequence length="178" mass="20596">MRLLADIVHPSLMDLAGEKLYRQAVRGIVMREDKILLLYTGRYDDFSFPGGGVDEDEDRILALKRELHEEAGLIVVGEPEPFGMVSEYQPYWKPQWPIMYQKSYWYHCEVAQETVATRMEHYEVANGMRPEWVALADAIKHNEQVIKQAPATMGLSIHRETRVLKRLAHELDILTPCN</sequence>
<comment type="cofactor">
    <cofactor evidence="1">
        <name>Mg(2+)</name>
        <dbReference type="ChEBI" id="CHEBI:18420"/>
    </cofactor>
</comment>
<protein>
    <submittedName>
        <fullName evidence="4">DNA mismatch repair protein MutT</fullName>
    </submittedName>
</protein>
<dbReference type="eggNOG" id="COG1051">
    <property type="taxonomic scope" value="Bacteria"/>
</dbReference>
<feature type="domain" description="Nudix hydrolase" evidence="3">
    <location>
        <begin position="20"/>
        <end position="156"/>
    </location>
</feature>
<dbReference type="GO" id="GO:0016787">
    <property type="term" value="F:hydrolase activity"/>
    <property type="evidence" value="ECO:0007669"/>
    <property type="project" value="UniProtKB-KW"/>
</dbReference>